<accession>A0A8J3X3D7</accession>
<sequence length="97" mass="10897">MVPEVLRRWATLIGDAGDCWRHDESCTEPDWETGFDVHAVRHFHRRVSVARLARAEVLTSPGCPTDPTLIGERVRVHIDVVAARRPGPWDPAPTIPI</sequence>
<comment type="caution">
    <text evidence="1">The sequence shown here is derived from an EMBL/GenBank/DDBJ whole genome shotgun (WGS) entry which is preliminary data.</text>
</comment>
<name>A0A8J3X3D7_9ACTN</name>
<evidence type="ECO:0000313" key="1">
    <source>
        <dbReference type="EMBL" id="GII26467.1"/>
    </source>
</evidence>
<evidence type="ECO:0000313" key="2">
    <source>
        <dbReference type="Proteomes" id="UP000599074"/>
    </source>
</evidence>
<proteinExistence type="predicted"/>
<organism evidence="1 2">
    <name type="scientific">Planosporangium mesophilum</name>
    <dbReference type="NCBI Taxonomy" id="689768"/>
    <lineage>
        <taxon>Bacteria</taxon>
        <taxon>Bacillati</taxon>
        <taxon>Actinomycetota</taxon>
        <taxon>Actinomycetes</taxon>
        <taxon>Micromonosporales</taxon>
        <taxon>Micromonosporaceae</taxon>
        <taxon>Planosporangium</taxon>
    </lineage>
</organism>
<protein>
    <submittedName>
        <fullName evidence="1">Uncharacterized protein</fullName>
    </submittedName>
</protein>
<gene>
    <name evidence="1" type="ORF">Pme01_60640</name>
</gene>
<keyword evidence="2" id="KW-1185">Reference proteome</keyword>
<dbReference type="AlphaFoldDB" id="A0A8J3X3D7"/>
<dbReference type="EMBL" id="BOON01000079">
    <property type="protein sequence ID" value="GII26467.1"/>
    <property type="molecule type" value="Genomic_DNA"/>
</dbReference>
<dbReference type="Proteomes" id="UP000599074">
    <property type="component" value="Unassembled WGS sequence"/>
</dbReference>
<reference evidence="1" key="1">
    <citation type="submission" date="2021-01" db="EMBL/GenBank/DDBJ databases">
        <title>Whole genome shotgun sequence of Planosporangium mesophilum NBRC 109066.</title>
        <authorList>
            <person name="Komaki H."/>
            <person name="Tamura T."/>
        </authorList>
    </citation>
    <scope>NUCLEOTIDE SEQUENCE</scope>
    <source>
        <strain evidence="1">NBRC 109066</strain>
    </source>
</reference>